<dbReference type="EMBL" id="LR881104">
    <property type="protein sequence ID" value="CAD5236316.1"/>
    <property type="molecule type" value="Genomic_DNA"/>
</dbReference>
<dbReference type="Proteomes" id="UP000596247">
    <property type="component" value="Chromosome"/>
</dbReference>
<protein>
    <submittedName>
        <fullName evidence="1">Uncharacterized protein</fullName>
    </submittedName>
</protein>
<evidence type="ECO:0000313" key="2">
    <source>
        <dbReference type="Proteomes" id="UP000596247"/>
    </source>
</evidence>
<keyword evidence="2" id="KW-1185">Reference proteome</keyword>
<accession>A0A7R8MJW2</accession>
<evidence type="ECO:0000313" key="1">
    <source>
        <dbReference type="EMBL" id="CAD5236316.1"/>
    </source>
</evidence>
<name>A0A7R8MJW2_9CAUD</name>
<organism evidence="1 2">
    <name type="scientific">Klebsiella phage vB_KvM-Eowyn</name>
    <dbReference type="NCBI Taxonomy" id="2762819"/>
    <lineage>
        <taxon>Viruses</taxon>
        <taxon>Duplodnaviria</taxon>
        <taxon>Heunggongvirae</taxon>
        <taxon>Uroviricota</taxon>
        <taxon>Caudoviricetes</taxon>
        <taxon>Chimalliviridae</taxon>
        <taxon>Eowynvirus</taxon>
        <taxon>Eowynvirus eowyn</taxon>
    </lineage>
</organism>
<sequence length="208" mass="23515">MQLMTMQFPKGLGKFYGGQPLPVTEFIANYTTHKAIQEMDNDNHAYFVQGGRVIGDLYMYDIHPYMCDAMNRPGVHVLAVGRATNIIAGLWFAERTHALRAMRDPAVNTGTPVKIRISFQLDPRAEILDGLLTYLSRRGIDGYSMPKDTAMEQTMVSLFTNRATQQHAGGIYTSESHDMWDCVIEFTSVSDARKFLARMPQVMEQLIK</sequence>
<gene>
    <name evidence="1" type="ORF">LLCLJKAH_00327</name>
</gene>
<reference evidence="1 2" key="1">
    <citation type="submission" date="2020-09" db="EMBL/GenBank/DDBJ databases">
        <authorList>
            <person name="Jameson E."/>
        </authorList>
    </citation>
    <scope>NUCLEOTIDE SEQUENCE [LARGE SCALE GENOMIC DNA]</scope>
</reference>
<proteinExistence type="predicted"/>